<dbReference type="PROSITE" id="PS51754">
    <property type="entry name" value="OVATE"/>
    <property type="match status" value="1"/>
</dbReference>
<dbReference type="Proteomes" id="UP001229421">
    <property type="component" value="Unassembled WGS sequence"/>
</dbReference>
<dbReference type="PANTHER" id="PTHR33057:SF17">
    <property type="entry name" value="TRANSCRIPTION REPRESSOR OFP8"/>
    <property type="match status" value="1"/>
</dbReference>
<dbReference type="GO" id="GO:0005634">
    <property type="term" value="C:nucleus"/>
    <property type="evidence" value="ECO:0007669"/>
    <property type="project" value="UniProtKB-SubCell"/>
</dbReference>
<evidence type="ECO:0000256" key="5">
    <source>
        <dbReference type="ARBA" id="ARBA00023242"/>
    </source>
</evidence>
<keyword evidence="2 6" id="KW-0678">Repressor</keyword>
<feature type="compositionally biased region" description="Polar residues" evidence="7">
    <location>
        <begin position="74"/>
        <end position="86"/>
    </location>
</feature>
<evidence type="ECO:0000256" key="4">
    <source>
        <dbReference type="ARBA" id="ARBA00023163"/>
    </source>
</evidence>
<accession>A0AAD8K2N3</accession>
<protein>
    <recommendedName>
        <fullName evidence="6">Transcription repressor</fullName>
    </recommendedName>
    <alternativeName>
        <fullName evidence="6">Ovate family protein</fullName>
    </alternativeName>
</protein>
<reference evidence="9" key="1">
    <citation type="journal article" date="2023" name="bioRxiv">
        <title>Improved chromosome-level genome assembly for marigold (Tagetes erecta).</title>
        <authorList>
            <person name="Jiang F."/>
            <person name="Yuan L."/>
            <person name="Wang S."/>
            <person name="Wang H."/>
            <person name="Xu D."/>
            <person name="Wang A."/>
            <person name="Fan W."/>
        </authorList>
    </citation>
    <scope>NUCLEOTIDE SEQUENCE</scope>
    <source>
        <strain evidence="9">WSJ</strain>
        <tissue evidence="9">Leaf</tissue>
    </source>
</reference>
<evidence type="ECO:0000256" key="1">
    <source>
        <dbReference type="ARBA" id="ARBA00004123"/>
    </source>
</evidence>
<dbReference type="EMBL" id="JAUHHV010000008">
    <property type="protein sequence ID" value="KAK1413901.1"/>
    <property type="molecule type" value="Genomic_DNA"/>
</dbReference>
<keyword evidence="3 6" id="KW-0805">Transcription regulation</keyword>
<dbReference type="AlphaFoldDB" id="A0AAD8K2N3"/>
<keyword evidence="10" id="KW-1185">Reference proteome</keyword>
<dbReference type="Pfam" id="PF04844">
    <property type="entry name" value="Ovate"/>
    <property type="match status" value="1"/>
</dbReference>
<evidence type="ECO:0000256" key="6">
    <source>
        <dbReference type="RuleBase" id="RU367028"/>
    </source>
</evidence>
<keyword evidence="4 6" id="KW-0804">Transcription</keyword>
<dbReference type="InterPro" id="IPR038933">
    <property type="entry name" value="Ovate"/>
</dbReference>
<organism evidence="9 10">
    <name type="scientific">Tagetes erecta</name>
    <name type="common">African marigold</name>
    <dbReference type="NCBI Taxonomy" id="13708"/>
    <lineage>
        <taxon>Eukaryota</taxon>
        <taxon>Viridiplantae</taxon>
        <taxon>Streptophyta</taxon>
        <taxon>Embryophyta</taxon>
        <taxon>Tracheophyta</taxon>
        <taxon>Spermatophyta</taxon>
        <taxon>Magnoliopsida</taxon>
        <taxon>eudicotyledons</taxon>
        <taxon>Gunneridae</taxon>
        <taxon>Pentapetalae</taxon>
        <taxon>asterids</taxon>
        <taxon>campanulids</taxon>
        <taxon>Asterales</taxon>
        <taxon>Asteraceae</taxon>
        <taxon>Asteroideae</taxon>
        <taxon>Heliantheae alliance</taxon>
        <taxon>Tageteae</taxon>
        <taxon>Tagetes</taxon>
    </lineage>
</organism>
<feature type="compositionally biased region" description="Basic residues" evidence="7">
    <location>
        <begin position="59"/>
        <end position="70"/>
    </location>
</feature>
<evidence type="ECO:0000256" key="3">
    <source>
        <dbReference type="ARBA" id="ARBA00023015"/>
    </source>
</evidence>
<feature type="compositionally biased region" description="Basic residues" evidence="7">
    <location>
        <begin position="91"/>
        <end position="109"/>
    </location>
</feature>
<feature type="region of interest" description="Disordered" evidence="7">
    <location>
        <begin position="48"/>
        <end position="111"/>
    </location>
</feature>
<evidence type="ECO:0000259" key="8">
    <source>
        <dbReference type="PROSITE" id="PS51754"/>
    </source>
</evidence>
<evidence type="ECO:0000313" key="10">
    <source>
        <dbReference type="Proteomes" id="UP001229421"/>
    </source>
</evidence>
<feature type="domain" description="OVATE" evidence="8">
    <location>
        <begin position="195"/>
        <end position="254"/>
    </location>
</feature>
<dbReference type="GO" id="GO:0045892">
    <property type="term" value="P:negative regulation of DNA-templated transcription"/>
    <property type="evidence" value="ECO:0007669"/>
    <property type="project" value="UniProtKB-UniRule"/>
</dbReference>
<dbReference type="NCBIfam" id="TIGR01568">
    <property type="entry name" value="A_thal_3678"/>
    <property type="match status" value="1"/>
</dbReference>
<comment type="subcellular location">
    <subcellularLocation>
        <location evidence="1 6">Nucleus</location>
    </subcellularLocation>
</comment>
<evidence type="ECO:0000256" key="2">
    <source>
        <dbReference type="ARBA" id="ARBA00022491"/>
    </source>
</evidence>
<keyword evidence="5 6" id="KW-0539">Nucleus</keyword>
<evidence type="ECO:0000313" key="9">
    <source>
        <dbReference type="EMBL" id="KAK1413901.1"/>
    </source>
</evidence>
<dbReference type="PANTHER" id="PTHR33057">
    <property type="entry name" value="TRANSCRIPTION REPRESSOR OFP7-RELATED"/>
    <property type="match status" value="1"/>
</dbReference>
<comment type="function">
    <text evidence="6">Transcriptional repressor that regulates multiple aspects of plant growth and development.</text>
</comment>
<sequence>MDTGFKFRISKLFQSSFKSCRSKHTSDVSSDHPFFFPENRHHRHLINLFSPKPQPHSSSSHHKPKPHSLRPKISDQNTLSPENQKAGNPLFHKKPKSTKKKKTHHRKQIKTQSFSSITDNLYYNYCTSDEDNEIDDQTTLFSSFSSDSSVSFYKNRAPRKKGKKSGNVSRCRDRKATDVIPINRNGKLVKDSVAIVKKSSDPHEDFRVSMLEMIVERQIFGGEDLENLLKCFLSLNCEEHHRVICDVFTEIWETLFTDS</sequence>
<dbReference type="InterPro" id="IPR006458">
    <property type="entry name" value="Ovate_C"/>
</dbReference>
<evidence type="ECO:0000256" key="7">
    <source>
        <dbReference type="SAM" id="MobiDB-lite"/>
    </source>
</evidence>
<proteinExistence type="predicted"/>
<name>A0AAD8K2N3_TARER</name>
<comment type="caution">
    <text evidence="9">The sequence shown here is derived from an EMBL/GenBank/DDBJ whole genome shotgun (WGS) entry which is preliminary data.</text>
</comment>
<gene>
    <name evidence="9" type="ORF">QVD17_29638</name>
</gene>